<feature type="transmembrane region" description="Helical" evidence="1">
    <location>
        <begin position="189"/>
        <end position="207"/>
    </location>
</feature>
<proteinExistence type="predicted"/>
<feature type="transmembrane region" description="Helical" evidence="1">
    <location>
        <begin position="259"/>
        <end position="280"/>
    </location>
</feature>
<evidence type="ECO:0000313" key="4">
    <source>
        <dbReference type="EMBL" id="KGR85480.1"/>
    </source>
</evidence>
<feature type="transmembrane region" description="Helical" evidence="1">
    <location>
        <begin position="45"/>
        <end position="69"/>
    </location>
</feature>
<dbReference type="Pfam" id="PF04235">
    <property type="entry name" value="DUF418"/>
    <property type="match status" value="1"/>
</dbReference>
<reference evidence="4 5" key="1">
    <citation type="submission" date="2014-02" db="EMBL/GenBank/DDBJ databases">
        <title>Draft genome sequence of Lysinibacillus odysseyi NBRC 100172.</title>
        <authorList>
            <person name="Zhang F."/>
            <person name="Wang G."/>
            <person name="Zhang L."/>
        </authorList>
    </citation>
    <scope>NUCLEOTIDE SEQUENCE [LARGE SCALE GENOMIC DNA]</scope>
    <source>
        <strain evidence="4 5">NBRC 100172</strain>
    </source>
</reference>
<feature type="transmembrane region" description="Helical" evidence="1">
    <location>
        <begin position="90"/>
        <end position="107"/>
    </location>
</feature>
<feature type="transmembrane region" description="Helical" evidence="1">
    <location>
        <begin position="328"/>
        <end position="347"/>
    </location>
</feature>
<comment type="caution">
    <text evidence="4">The sequence shown here is derived from an EMBL/GenBank/DDBJ whole genome shotgun (WGS) entry which is preliminary data.</text>
</comment>
<sequence length="365" mass="41435">MTKHQIPNQRIEGLDVARALALFGMFVVNYNVITGAEGNGPEWLIWFTNLFQGRASALFVLLAGIGTSLMTSKARNEASPILMRKNRKSLWKRSAFLFLLGMVLYAVDWTGDILHYYGVFMLIASFLIAASNKTIIIICSLFGLTAQIMQVTSNYLKGWNPDKPFIEYMDFWTMEGFLRNLLFNGYHPLFPWICFFLVGMLIGRFELSNKVVIKKTAVIALFFFMISEFTSSMLLHFSLSLLDVDSAAYLFQTGPIPPNLFYLISNTSSAVLIVVISIYVTRKFSGNWLLNALIKTGQLTLTHYVSHVFVGIAILALLSRSANQTLEFILIFSILFFAGSMLFSIIWKKKFKRGPLEFMMRKLTN</sequence>
<dbReference type="InterPro" id="IPR012429">
    <property type="entry name" value="HGSNAT_cat"/>
</dbReference>
<dbReference type="RefSeq" id="WP_036153930.1">
    <property type="nucleotide sequence ID" value="NZ_AVCX01000007.1"/>
</dbReference>
<keyword evidence="1" id="KW-1133">Transmembrane helix</keyword>
<evidence type="ECO:0000256" key="1">
    <source>
        <dbReference type="SAM" id="Phobius"/>
    </source>
</evidence>
<dbReference type="PANTHER" id="PTHR30590:SF3">
    <property type="entry name" value="HYPOTHETICAL MEMBRANE SPANNING PROTEIN"/>
    <property type="match status" value="1"/>
</dbReference>
<dbReference type="EMBL" id="JPVP01000054">
    <property type="protein sequence ID" value="KGR85480.1"/>
    <property type="molecule type" value="Genomic_DNA"/>
</dbReference>
<dbReference type="Proteomes" id="UP000030437">
    <property type="component" value="Unassembled WGS sequence"/>
</dbReference>
<gene>
    <name evidence="4" type="ORF">CD32_09705</name>
</gene>
<feature type="domain" description="DUF418" evidence="2">
    <location>
        <begin position="259"/>
        <end position="364"/>
    </location>
</feature>
<dbReference type="STRING" id="1220589.CD32_09705"/>
<organism evidence="4 5">
    <name type="scientific">Lysinibacillus odysseyi 34hs-1 = NBRC 100172</name>
    <dbReference type="NCBI Taxonomy" id="1220589"/>
    <lineage>
        <taxon>Bacteria</taxon>
        <taxon>Bacillati</taxon>
        <taxon>Bacillota</taxon>
        <taxon>Bacilli</taxon>
        <taxon>Bacillales</taxon>
        <taxon>Bacillaceae</taxon>
        <taxon>Lysinibacillus</taxon>
    </lineage>
</organism>
<evidence type="ECO:0000259" key="2">
    <source>
        <dbReference type="Pfam" id="PF04235"/>
    </source>
</evidence>
<dbReference type="InterPro" id="IPR007349">
    <property type="entry name" value="DUF418"/>
</dbReference>
<dbReference type="OrthoDB" id="9807744at2"/>
<keyword evidence="1" id="KW-0472">Membrane</keyword>
<accession>A0A0A3IPS4</accession>
<keyword evidence="5" id="KW-1185">Reference proteome</keyword>
<evidence type="ECO:0000313" key="5">
    <source>
        <dbReference type="Proteomes" id="UP000030437"/>
    </source>
</evidence>
<dbReference type="eggNOG" id="COG2311">
    <property type="taxonomic scope" value="Bacteria"/>
</dbReference>
<dbReference type="Pfam" id="PF07786">
    <property type="entry name" value="HGSNAT_cat"/>
    <property type="match status" value="1"/>
</dbReference>
<feature type="domain" description="Heparan-alpha-glucosaminide N-acetyltransferase catalytic" evidence="3">
    <location>
        <begin position="10"/>
        <end position="209"/>
    </location>
</feature>
<evidence type="ECO:0000259" key="3">
    <source>
        <dbReference type="Pfam" id="PF07786"/>
    </source>
</evidence>
<protein>
    <submittedName>
        <fullName evidence="4">Membrane protein</fullName>
    </submittedName>
</protein>
<feature type="transmembrane region" description="Helical" evidence="1">
    <location>
        <begin position="16"/>
        <end position="33"/>
    </location>
</feature>
<name>A0A0A3IPS4_9BACI</name>
<dbReference type="InterPro" id="IPR052529">
    <property type="entry name" value="Bact_Transport_Assoc"/>
</dbReference>
<dbReference type="PANTHER" id="PTHR30590">
    <property type="entry name" value="INNER MEMBRANE PROTEIN"/>
    <property type="match status" value="1"/>
</dbReference>
<keyword evidence="1" id="KW-0812">Transmembrane</keyword>
<feature type="transmembrane region" description="Helical" evidence="1">
    <location>
        <begin position="301"/>
        <end position="322"/>
    </location>
</feature>
<dbReference type="AlphaFoldDB" id="A0A0A3IPS4"/>
<feature type="transmembrane region" description="Helical" evidence="1">
    <location>
        <begin position="219"/>
        <end position="239"/>
    </location>
</feature>